<evidence type="ECO:0000256" key="1">
    <source>
        <dbReference type="ARBA" id="ARBA00007623"/>
    </source>
</evidence>
<dbReference type="Proteomes" id="UP000694568">
    <property type="component" value="Unplaced"/>
</dbReference>
<dbReference type="InterPro" id="IPR022682">
    <property type="entry name" value="Calpain_domain_III"/>
</dbReference>
<reference evidence="3" key="2">
    <citation type="submission" date="2025-09" db="UniProtKB">
        <authorList>
            <consortium name="Ensembl"/>
        </authorList>
    </citation>
    <scope>IDENTIFICATION</scope>
</reference>
<dbReference type="InterPro" id="IPR022684">
    <property type="entry name" value="Calpain_cysteine_protease"/>
</dbReference>
<dbReference type="InterPro" id="IPR036213">
    <property type="entry name" value="Calpain_III_sf"/>
</dbReference>
<evidence type="ECO:0000313" key="3">
    <source>
        <dbReference type="Ensembl" id="ENSSLUP00000031333.1"/>
    </source>
</evidence>
<dbReference type="InterPro" id="IPR022683">
    <property type="entry name" value="Calpain_III"/>
</dbReference>
<comment type="similarity">
    <text evidence="1">Belongs to the peptidase C2 family.</text>
</comment>
<dbReference type="SUPFAM" id="SSF49758">
    <property type="entry name" value="Calpain large subunit, middle domain (domain III)"/>
    <property type="match status" value="1"/>
</dbReference>
<evidence type="ECO:0000313" key="4">
    <source>
        <dbReference type="Proteomes" id="UP000694568"/>
    </source>
</evidence>
<sequence length="102" mass="11846">LHENKCQRNVHLSPDVLLRQRPVAESSFTNTREVCNRFKLPPGEYAIVPSTFQPHKNGSFLLRVFFEKHAAARYCVTVTYRLIDVCRPVVECNKVQILHYCT</sequence>
<dbReference type="AlphaFoldDB" id="A0A8C9Z0B2"/>
<proteinExistence type="inferred from homology"/>
<dbReference type="GO" id="GO:0005737">
    <property type="term" value="C:cytoplasm"/>
    <property type="evidence" value="ECO:0007669"/>
    <property type="project" value="TreeGrafter"/>
</dbReference>
<dbReference type="SMART" id="SM00720">
    <property type="entry name" value="calpain_III"/>
    <property type="match status" value="1"/>
</dbReference>
<dbReference type="PANTHER" id="PTHR10183:SF409">
    <property type="entry name" value="CALPAIN-8"/>
    <property type="match status" value="1"/>
</dbReference>
<evidence type="ECO:0000259" key="2">
    <source>
        <dbReference type="SMART" id="SM00720"/>
    </source>
</evidence>
<dbReference type="PANTHER" id="PTHR10183">
    <property type="entry name" value="CALPAIN"/>
    <property type="match status" value="1"/>
</dbReference>
<dbReference type="Ensembl" id="ENSSLUT00000032330.1">
    <property type="protein sequence ID" value="ENSSLUP00000031333.1"/>
    <property type="gene ID" value="ENSSLUG00000013999.1"/>
</dbReference>
<reference evidence="3" key="1">
    <citation type="submission" date="2025-08" db="UniProtKB">
        <authorList>
            <consortium name="Ensembl"/>
        </authorList>
    </citation>
    <scope>IDENTIFICATION</scope>
</reference>
<dbReference type="Gene3D" id="2.60.120.380">
    <property type="match status" value="1"/>
</dbReference>
<organism evidence="3 4">
    <name type="scientific">Sander lucioperca</name>
    <name type="common">Pike-perch</name>
    <name type="synonym">Perca lucioperca</name>
    <dbReference type="NCBI Taxonomy" id="283035"/>
    <lineage>
        <taxon>Eukaryota</taxon>
        <taxon>Metazoa</taxon>
        <taxon>Chordata</taxon>
        <taxon>Craniata</taxon>
        <taxon>Vertebrata</taxon>
        <taxon>Euteleostomi</taxon>
        <taxon>Actinopterygii</taxon>
        <taxon>Neopterygii</taxon>
        <taxon>Teleostei</taxon>
        <taxon>Neoteleostei</taxon>
        <taxon>Acanthomorphata</taxon>
        <taxon>Eupercaria</taxon>
        <taxon>Perciformes</taxon>
        <taxon>Percoidei</taxon>
        <taxon>Percidae</taxon>
        <taxon>Luciopercinae</taxon>
        <taxon>Sander</taxon>
    </lineage>
</organism>
<accession>A0A8C9Z0B2</accession>
<dbReference type="Pfam" id="PF01067">
    <property type="entry name" value="Calpain_III"/>
    <property type="match status" value="1"/>
</dbReference>
<dbReference type="GO" id="GO:0006508">
    <property type="term" value="P:proteolysis"/>
    <property type="evidence" value="ECO:0007669"/>
    <property type="project" value="InterPro"/>
</dbReference>
<feature type="domain" description="Peptidase C2 calpain" evidence="2">
    <location>
        <begin position="2"/>
        <end position="73"/>
    </location>
</feature>
<keyword evidence="4" id="KW-1185">Reference proteome</keyword>
<dbReference type="GeneTree" id="ENSGT00940000154784"/>
<dbReference type="GO" id="GO:0004198">
    <property type="term" value="F:calcium-dependent cysteine-type endopeptidase activity"/>
    <property type="evidence" value="ECO:0007669"/>
    <property type="project" value="InterPro"/>
</dbReference>
<protein>
    <recommendedName>
        <fullName evidence="2">Peptidase C2 calpain domain-containing protein</fullName>
    </recommendedName>
</protein>
<name>A0A8C9Z0B2_SANLU</name>